<dbReference type="STRING" id="1058.SAMN05421783_11136"/>
<dbReference type="PANTHER" id="PTHR38784:SF1">
    <property type="entry name" value="SUCROSE PHOSPHORYLASE"/>
    <property type="match status" value="1"/>
</dbReference>
<organism evidence="1 2">
    <name type="scientific">Thiocapsa roseopersicina</name>
    <dbReference type="NCBI Taxonomy" id="1058"/>
    <lineage>
        <taxon>Bacteria</taxon>
        <taxon>Pseudomonadati</taxon>
        <taxon>Pseudomonadota</taxon>
        <taxon>Gammaproteobacteria</taxon>
        <taxon>Chromatiales</taxon>
        <taxon>Chromatiaceae</taxon>
        <taxon>Thiocapsa</taxon>
    </lineage>
</organism>
<dbReference type="Pfam" id="PF07152">
    <property type="entry name" value="YaeQ"/>
    <property type="match status" value="1"/>
</dbReference>
<evidence type="ECO:0000313" key="1">
    <source>
        <dbReference type="EMBL" id="SDW94065.1"/>
    </source>
</evidence>
<dbReference type="PANTHER" id="PTHR38784">
    <property type="entry name" value="SUCROSE PHOSPHORYLASE"/>
    <property type="match status" value="1"/>
</dbReference>
<sequence>MPERLITAGAPLLRAPLDPEPPLMALKATVFKAQVQISDMDRHYYESHTLTLARHPSETDERMIVRLLAFCLFADPQLAFTKGLSADDEPDLWQRSLSGEIERWIEVGQPDERRLRKASGRAREVVVITYSGRAAELWWPQNGEALERLRNLRVVDLSSSEVQTLTGLVERSMDLQCTIDGGEVWIGNARETVALTPRLRQV</sequence>
<dbReference type="EMBL" id="FNNZ01000011">
    <property type="protein sequence ID" value="SDW94065.1"/>
    <property type="molecule type" value="Genomic_DNA"/>
</dbReference>
<protein>
    <submittedName>
        <fullName evidence="1">Uncharacterized conserved protein YaeQ, suppresses RfaH defect</fullName>
    </submittedName>
</protein>
<dbReference type="AlphaFoldDB" id="A0A1H2XMJ9"/>
<dbReference type="PIRSF" id="PIRSF011484">
    <property type="entry name" value="YaeQ"/>
    <property type="match status" value="1"/>
</dbReference>
<reference evidence="2" key="1">
    <citation type="submission" date="2016-10" db="EMBL/GenBank/DDBJ databases">
        <authorList>
            <person name="Varghese N."/>
            <person name="Submissions S."/>
        </authorList>
    </citation>
    <scope>NUCLEOTIDE SEQUENCE [LARGE SCALE GENOMIC DNA]</scope>
    <source>
        <strain evidence="2">DSM 217</strain>
    </source>
</reference>
<dbReference type="Gene3D" id="3.10.640.10">
    <property type="entry name" value="Restriction endonuclease-like alpha-beta roll domain"/>
    <property type="match status" value="1"/>
</dbReference>
<dbReference type="InterPro" id="IPR011335">
    <property type="entry name" value="Restrct_endonuc-II-like"/>
</dbReference>
<accession>A0A1H2XMJ9</accession>
<dbReference type="SMART" id="SM01322">
    <property type="entry name" value="YaeQ"/>
    <property type="match status" value="1"/>
</dbReference>
<dbReference type="Proteomes" id="UP000198816">
    <property type="component" value="Unassembled WGS sequence"/>
</dbReference>
<dbReference type="SUPFAM" id="SSF52980">
    <property type="entry name" value="Restriction endonuclease-like"/>
    <property type="match status" value="1"/>
</dbReference>
<dbReference type="InterPro" id="IPR009822">
    <property type="entry name" value="YaeQ"/>
</dbReference>
<keyword evidence="2" id="KW-1185">Reference proteome</keyword>
<proteinExistence type="predicted"/>
<evidence type="ECO:0000313" key="2">
    <source>
        <dbReference type="Proteomes" id="UP000198816"/>
    </source>
</evidence>
<dbReference type="InterPro" id="IPR038590">
    <property type="entry name" value="YaeQ_sf"/>
</dbReference>
<gene>
    <name evidence="1" type="ORF">SAMN05421783_11136</name>
</gene>
<name>A0A1H2XMJ9_THIRO</name>
<dbReference type="CDD" id="cd22368">
    <property type="entry name" value="YaeQ-like"/>
    <property type="match status" value="1"/>
</dbReference>